<proteinExistence type="predicted"/>
<dbReference type="AlphaFoldDB" id="A0A1W1I6P3"/>
<sequence>MDNPEASDGCRSEADIARWGLPYSSKSSGTSQAGDRLEWMSLSSGILRVTRRKRESSRSFARSLIASTIVLYDNAYSEVQYFSEAHAVFTSNHTQGRGMGRPCRHDRRLRRHRRHFRPHVRSPAARDHLFHSQRQILRRQLRRFRGLDVA</sequence>
<evidence type="ECO:0000313" key="1">
    <source>
        <dbReference type="EMBL" id="SLM48682.1"/>
    </source>
</evidence>
<organism evidence="1 2">
    <name type="scientific">Nitrospira japonica</name>
    <dbReference type="NCBI Taxonomy" id="1325564"/>
    <lineage>
        <taxon>Bacteria</taxon>
        <taxon>Pseudomonadati</taxon>
        <taxon>Nitrospirota</taxon>
        <taxon>Nitrospiria</taxon>
        <taxon>Nitrospirales</taxon>
        <taxon>Nitrospiraceae</taxon>
        <taxon>Nitrospira</taxon>
    </lineage>
</organism>
<protein>
    <submittedName>
        <fullName evidence="1">Uncharacterized protein</fullName>
    </submittedName>
</protein>
<reference evidence="1 2" key="1">
    <citation type="submission" date="2017-03" db="EMBL/GenBank/DDBJ databases">
        <authorList>
            <person name="Afonso C.L."/>
            <person name="Miller P.J."/>
            <person name="Scott M.A."/>
            <person name="Spackman E."/>
            <person name="Goraichik I."/>
            <person name="Dimitrov K.M."/>
            <person name="Suarez D.L."/>
            <person name="Swayne D.E."/>
        </authorList>
    </citation>
    <scope>NUCLEOTIDE SEQUENCE [LARGE SCALE GENOMIC DNA]</scope>
    <source>
        <strain evidence="1">Genome sequencing of Nitrospira japonica strain NJ11</strain>
    </source>
</reference>
<dbReference type="STRING" id="1325564.NSJP_2510"/>
<dbReference type="Proteomes" id="UP000192042">
    <property type="component" value="Chromosome I"/>
</dbReference>
<accession>A0A1W1I6P3</accession>
<dbReference type="KEGG" id="nja:NSJP_2510"/>
<dbReference type="EMBL" id="LT828648">
    <property type="protein sequence ID" value="SLM48682.1"/>
    <property type="molecule type" value="Genomic_DNA"/>
</dbReference>
<keyword evidence="2" id="KW-1185">Reference proteome</keyword>
<name>A0A1W1I6P3_9BACT</name>
<evidence type="ECO:0000313" key="2">
    <source>
        <dbReference type="Proteomes" id="UP000192042"/>
    </source>
</evidence>
<gene>
    <name evidence="1" type="ORF">NSJP_2510</name>
</gene>